<dbReference type="Proteomes" id="UP001055072">
    <property type="component" value="Unassembled WGS sequence"/>
</dbReference>
<protein>
    <submittedName>
        <fullName evidence="1">Uncharacterized protein</fullName>
    </submittedName>
</protein>
<gene>
    <name evidence="1" type="ORF">BDY19DRAFT_863674</name>
</gene>
<feature type="non-terminal residue" evidence="1">
    <location>
        <position position="190"/>
    </location>
</feature>
<accession>A0ACB8TP14</accession>
<feature type="non-terminal residue" evidence="1">
    <location>
        <position position="1"/>
    </location>
</feature>
<keyword evidence="2" id="KW-1185">Reference proteome</keyword>
<name>A0ACB8TP14_9APHY</name>
<organism evidence="1 2">
    <name type="scientific">Irpex rosettiformis</name>
    <dbReference type="NCBI Taxonomy" id="378272"/>
    <lineage>
        <taxon>Eukaryota</taxon>
        <taxon>Fungi</taxon>
        <taxon>Dikarya</taxon>
        <taxon>Basidiomycota</taxon>
        <taxon>Agaricomycotina</taxon>
        <taxon>Agaricomycetes</taxon>
        <taxon>Polyporales</taxon>
        <taxon>Irpicaceae</taxon>
        <taxon>Irpex</taxon>
    </lineage>
</organism>
<reference evidence="1" key="1">
    <citation type="journal article" date="2021" name="Environ. Microbiol.">
        <title>Gene family expansions and transcriptome signatures uncover fungal adaptations to wood decay.</title>
        <authorList>
            <person name="Hage H."/>
            <person name="Miyauchi S."/>
            <person name="Viragh M."/>
            <person name="Drula E."/>
            <person name="Min B."/>
            <person name="Chaduli D."/>
            <person name="Navarro D."/>
            <person name="Favel A."/>
            <person name="Norest M."/>
            <person name="Lesage-Meessen L."/>
            <person name="Balint B."/>
            <person name="Merenyi Z."/>
            <person name="de Eugenio L."/>
            <person name="Morin E."/>
            <person name="Martinez A.T."/>
            <person name="Baldrian P."/>
            <person name="Stursova M."/>
            <person name="Martinez M.J."/>
            <person name="Novotny C."/>
            <person name="Magnuson J.K."/>
            <person name="Spatafora J.W."/>
            <person name="Maurice S."/>
            <person name="Pangilinan J."/>
            <person name="Andreopoulos W."/>
            <person name="LaButti K."/>
            <person name="Hundley H."/>
            <person name="Na H."/>
            <person name="Kuo A."/>
            <person name="Barry K."/>
            <person name="Lipzen A."/>
            <person name="Henrissat B."/>
            <person name="Riley R."/>
            <person name="Ahrendt S."/>
            <person name="Nagy L.G."/>
            <person name="Grigoriev I.V."/>
            <person name="Martin F."/>
            <person name="Rosso M.N."/>
        </authorList>
    </citation>
    <scope>NUCLEOTIDE SEQUENCE</scope>
    <source>
        <strain evidence="1">CBS 384.51</strain>
    </source>
</reference>
<dbReference type="EMBL" id="MU274954">
    <property type="protein sequence ID" value="KAI0083772.1"/>
    <property type="molecule type" value="Genomic_DNA"/>
</dbReference>
<evidence type="ECO:0000313" key="2">
    <source>
        <dbReference type="Proteomes" id="UP001055072"/>
    </source>
</evidence>
<proteinExistence type="predicted"/>
<sequence>LSPADICRLMKVSQQFRWAVKDALPRIFNIHSKLRIFFDNPLAFRVLQSNTGAIISGSFALQFFRRCYYQSGDLDVFVPKASKNVVGEWLLSNGYRYSPRPPPVNYQEAIENVMREDISDYQYVPGVLAVLDFVRQKSGMDRKVQLIVVEETSMSTILNFHSTCVLNVITYNTAYCLYPKATLSININLL</sequence>
<comment type="caution">
    <text evidence="1">The sequence shown here is derived from an EMBL/GenBank/DDBJ whole genome shotgun (WGS) entry which is preliminary data.</text>
</comment>
<evidence type="ECO:0000313" key="1">
    <source>
        <dbReference type="EMBL" id="KAI0083772.1"/>
    </source>
</evidence>